<keyword evidence="7" id="KW-1185">Reference proteome</keyword>
<dbReference type="InterPro" id="IPR047867">
    <property type="entry name" value="Ribosomal_uL22_bac/org-type"/>
</dbReference>
<protein>
    <submittedName>
        <fullName evidence="6">Ribosomal protein L22/L17</fullName>
    </submittedName>
</protein>
<evidence type="ECO:0000256" key="1">
    <source>
        <dbReference type="ARBA" id="ARBA00009451"/>
    </source>
</evidence>
<dbReference type="FunFam" id="3.90.470.10:FF:000017">
    <property type="entry name" value="54S ribosomal protein L22, mitochondrial"/>
    <property type="match status" value="1"/>
</dbReference>
<name>A0AAE0X1X7_9PEZI</name>
<evidence type="ECO:0000256" key="5">
    <source>
        <dbReference type="SAM" id="MobiDB-lite"/>
    </source>
</evidence>
<keyword evidence="2 4" id="KW-0689">Ribosomal protein</keyword>
<proteinExistence type="inferred from homology"/>
<accession>A0AAE0X1X7</accession>
<dbReference type="GO" id="GO:0006412">
    <property type="term" value="P:translation"/>
    <property type="evidence" value="ECO:0007669"/>
    <property type="project" value="InterPro"/>
</dbReference>
<dbReference type="PANTHER" id="PTHR13501:SF10">
    <property type="entry name" value="LARGE RIBOSOMAL SUBUNIT PROTEIN UL22M"/>
    <property type="match status" value="1"/>
</dbReference>
<evidence type="ECO:0000256" key="4">
    <source>
        <dbReference type="RuleBase" id="RU004005"/>
    </source>
</evidence>
<dbReference type="Pfam" id="PF00237">
    <property type="entry name" value="Ribosomal_L22"/>
    <property type="match status" value="1"/>
</dbReference>
<comment type="similarity">
    <text evidence="1 4">Belongs to the universal ribosomal protein uL22 family.</text>
</comment>
<dbReference type="InterPro" id="IPR001063">
    <property type="entry name" value="Ribosomal_uL22"/>
</dbReference>
<organism evidence="6 7">
    <name type="scientific">Podospora appendiculata</name>
    <dbReference type="NCBI Taxonomy" id="314037"/>
    <lineage>
        <taxon>Eukaryota</taxon>
        <taxon>Fungi</taxon>
        <taxon>Dikarya</taxon>
        <taxon>Ascomycota</taxon>
        <taxon>Pezizomycotina</taxon>
        <taxon>Sordariomycetes</taxon>
        <taxon>Sordariomycetidae</taxon>
        <taxon>Sordariales</taxon>
        <taxon>Podosporaceae</taxon>
        <taxon>Podospora</taxon>
    </lineage>
</organism>
<dbReference type="Proteomes" id="UP001270362">
    <property type="component" value="Unassembled WGS sequence"/>
</dbReference>
<dbReference type="InterPro" id="IPR036394">
    <property type="entry name" value="Ribosomal_uL22_sf"/>
</dbReference>
<reference evidence="6" key="2">
    <citation type="submission" date="2023-06" db="EMBL/GenBank/DDBJ databases">
        <authorList>
            <consortium name="Lawrence Berkeley National Laboratory"/>
            <person name="Haridas S."/>
            <person name="Hensen N."/>
            <person name="Bonometti L."/>
            <person name="Westerberg I."/>
            <person name="Brannstrom I.O."/>
            <person name="Guillou S."/>
            <person name="Cros-Aarteil S."/>
            <person name="Calhoun S."/>
            <person name="Kuo A."/>
            <person name="Mondo S."/>
            <person name="Pangilinan J."/>
            <person name="Riley R."/>
            <person name="Labutti K."/>
            <person name="Andreopoulos B."/>
            <person name="Lipzen A."/>
            <person name="Chen C."/>
            <person name="Yanf M."/>
            <person name="Daum C."/>
            <person name="Ng V."/>
            <person name="Clum A."/>
            <person name="Steindorff A."/>
            <person name="Ohm R."/>
            <person name="Martin F."/>
            <person name="Silar P."/>
            <person name="Natvig D."/>
            <person name="Lalanne C."/>
            <person name="Gautier V."/>
            <person name="Ament-Velasquez S.L."/>
            <person name="Kruys A."/>
            <person name="Hutchinson M.I."/>
            <person name="Powell A.J."/>
            <person name="Barry K."/>
            <person name="Miller A.N."/>
            <person name="Grigoriev I.V."/>
            <person name="Debuchy R."/>
            <person name="Gladieux P."/>
            <person name="Thoren M.H."/>
            <person name="Johannesson H."/>
        </authorList>
    </citation>
    <scope>NUCLEOTIDE SEQUENCE</scope>
    <source>
        <strain evidence="6">CBS 314.62</strain>
    </source>
</reference>
<evidence type="ECO:0000256" key="3">
    <source>
        <dbReference type="ARBA" id="ARBA00023274"/>
    </source>
</evidence>
<keyword evidence="3 4" id="KW-0687">Ribonucleoprotein</keyword>
<dbReference type="SUPFAM" id="SSF54843">
    <property type="entry name" value="Ribosomal protein L22"/>
    <property type="match status" value="1"/>
</dbReference>
<sequence>MSLNMPSRRLLKSSSSLSPNSLVPALASLTISRTLHTTPALPFFARMRKPAPETGIEQTFASSQQARKKLIDRLSTKLEGPSIFDDEASHGTKPATALTPQQQRDAERKRTAGVLTSAGASLARTHLARAVDPDPRSRVRWERKMLIRQVHRGTDAWSREPRADRIARTERELLSRSPWFPTSVKKLVHLARQIQGKTVAEALVQMRYSKKKMAQEVRVQLAEANDLAIVERGMGLGAVKAAKAAADAEEDAANGKEEDLVTEAIEREVIKIKTKDGKFVKIDDPTRIYIAQAWVNRGPWRGFGIDYRSRSRCHKLYKPATSISLVLKEEKTRIREYQERVAKKLRQGPWVHLPDRPVTAQRQHYSW</sequence>
<feature type="region of interest" description="Disordered" evidence="5">
    <location>
        <begin position="81"/>
        <end position="109"/>
    </location>
</feature>
<dbReference type="PANTHER" id="PTHR13501">
    <property type="entry name" value="CHLOROPLAST 50S RIBOSOMAL PROTEIN L22-RELATED"/>
    <property type="match status" value="1"/>
</dbReference>
<dbReference type="AlphaFoldDB" id="A0AAE0X1X7"/>
<gene>
    <name evidence="6" type="ORF">B0T22DRAFT_296343</name>
</gene>
<comment type="caution">
    <text evidence="6">The sequence shown here is derived from an EMBL/GenBank/DDBJ whole genome shotgun (WGS) entry which is preliminary data.</text>
</comment>
<dbReference type="GO" id="GO:0015934">
    <property type="term" value="C:large ribosomal subunit"/>
    <property type="evidence" value="ECO:0007669"/>
    <property type="project" value="InterPro"/>
</dbReference>
<dbReference type="Gene3D" id="3.90.470.10">
    <property type="entry name" value="Ribosomal protein L22/L17"/>
    <property type="match status" value="1"/>
</dbReference>
<evidence type="ECO:0000313" key="7">
    <source>
        <dbReference type="Proteomes" id="UP001270362"/>
    </source>
</evidence>
<dbReference type="EMBL" id="JAULSO010000005">
    <property type="protein sequence ID" value="KAK3682901.1"/>
    <property type="molecule type" value="Genomic_DNA"/>
</dbReference>
<dbReference type="GO" id="GO:0003735">
    <property type="term" value="F:structural constituent of ribosome"/>
    <property type="evidence" value="ECO:0007669"/>
    <property type="project" value="InterPro"/>
</dbReference>
<reference evidence="6" key="1">
    <citation type="journal article" date="2023" name="Mol. Phylogenet. Evol.">
        <title>Genome-scale phylogeny and comparative genomics of the fungal order Sordariales.</title>
        <authorList>
            <person name="Hensen N."/>
            <person name="Bonometti L."/>
            <person name="Westerberg I."/>
            <person name="Brannstrom I.O."/>
            <person name="Guillou S."/>
            <person name="Cros-Aarteil S."/>
            <person name="Calhoun S."/>
            <person name="Haridas S."/>
            <person name="Kuo A."/>
            <person name="Mondo S."/>
            <person name="Pangilinan J."/>
            <person name="Riley R."/>
            <person name="LaButti K."/>
            <person name="Andreopoulos B."/>
            <person name="Lipzen A."/>
            <person name="Chen C."/>
            <person name="Yan M."/>
            <person name="Daum C."/>
            <person name="Ng V."/>
            <person name="Clum A."/>
            <person name="Steindorff A."/>
            <person name="Ohm R.A."/>
            <person name="Martin F."/>
            <person name="Silar P."/>
            <person name="Natvig D.O."/>
            <person name="Lalanne C."/>
            <person name="Gautier V."/>
            <person name="Ament-Velasquez S.L."/>
            <person name="Kruys A."/>
            <person name="Hutchinson M.I."/>
            <person name="Powell A.J."/>
            <person name="Barry K."/>
            <person name="Miller A.N."/>
            <person name="Grigoriev I.V."/>
            <person name="Debuchy R."/>
            <person name="Gladieux P."/>
            <person name="Hiltunen Thoren M."/>
            <person name="Johannesson H."/>
        </authorList>
    </citation>
    <scope>NUCLEOTIDE SEQUENCE</scope>
    <source>
        <strain evidence="6">CBS 314.62</strain>
    </source>
</reference>
<evidence type="ECO:0000313" key="6">
    <source>
        <dbReference type="EMBL" id="KAK3682901.1"/>
    </source>
</evidence>
<evidence type="ECO:0000256" key="2">
    <source>
        <dbReference type="ARBA" id="ARBA00022980"/>
    </source>
</evidence>